<dbReference type="InterPro" id="IPR044295">
    <property type="entry name" value="BIM1/2/3"/>
</dbReference>
<dbReference type="AlphaFoldDB" id="A0AA39RJT9"/>
<keyword evidence="3" id="KW-1185">Reference proteome</keyword>
<feature type="transmembrane region" description="Helical" evidence="1">
    <location>
        <begin position="106"/>
        <end position="127"/>
    </location>
</feature>
<comment type="caution">
    <text evidence="2">The sequence shown here is derived from an EMBL/GenBank/DDBJ whole genome shotgun (WGS) entry which is preliminary data.</text>
</comment>
<reference evidence="2" key="2">
    <citation type="submission" date="2023-06" db="EMBL/GenBank/DDBJ databases">
        <authorList>
            <person name="Swenson N.G."/>
            <person name="Wegrzyn J.L."/>
            <person name="Mcevoy S.L."/>
        </authorList>
    </citation>
    <scope>NUCLEOTIDE SEQUENCE</scope>
    <source>
        <strain evidence="2">NS2018</strain>
        <tissue evidence="2">Leaf</tissue>
    </source>
</reference>
<keyword evidence="1" id="KW-0812">Transmembrane</keyword>
<dbReference type="GO" id="GO:0006351">
    <property type="term" value="P:DNA-templated transcription"/>
    <property type="evidence" value="ECO:0007669"/>
    <property type="project" value="InterPro"/>
</dbReference>
<proteinExistence type="predicted"/>
<keyword evidence="1" id="KW-0472">Membrane</keyword>
<dbReference type="GO" id="GO:0046983">
    <property type="term" value="F:protein dimerization activity"/>
    <property type="evidence" value="ECO:0007669"/>
    <property type="project" value="InterPro"/>
</dbReference>
<organism evidence="2 3">
    <name type="scientific">Acer saccharum</name>
    <name type="common">Sugar maple</name>
    <dbReference type="NCBI Taxonomy" id="4024"/>
    <lineage>
        <taxon>Eukaryota</taxon>
        <taxon>Viridiplantae</taxon>
        <taxon>Streptophyta</taxon>
        <taxon>Embryophyta</taxon>
        <taxon>Tracheophyta</taxon>
        <taxon>Spermatophyta</taxon>
        <taxon>Magnoliopsida</taxon>
        <taxon>eudicotyledons</taxon>
        <taxon>Gunneridae</taxon>
        <taxon>Pentapetalae</taxon>
        <taxon>rosids</taxon>
        <taxon>malvids</taxon>
        <taxon>Sapindales</taxon>
        <taxon>Sapindaceae</taxon>
        <taxon>Hippocastanoideae</taxon>
        <taxon>Acereae</taxon>
        <taxon>Acer</taxon>
    </lineage>
</organism>
<dbReference type="PANTHER" id="PTHR46412">
    <property type="entry name" value="BES1-INTERACTING MYC-LIKE PROTEIN"/>
    <property type="match status" value="1"/>
</dbReference>
<gene>
    <name evidence="2" type="ORF">LWI29_032904</name>
</gene>
<accession>A0AA39RJT9</accession>
<dbReference type="EMBL" id="JAUESC010000387">
    <property type="protein sequence ID" value="KAK0575029.1"/>
    <property type="molecule type" value="Genomic_DNA"/>
</dbReference>
<name>A0AA39RJT9_ACESA</name>
<reference evidence="2" key="1">
    <citation type="journal article" date="2022" name="Plant J.">
        <title>Strategies of tolerance reflected in two North American maple genomes.</title>
        <authorList>
            <person name="McEvoy S.L."/>
            <person name="Sezen U.U."/>
            <person name="Trouern-Trend A."/>
            <person name="McMahon S.M."/>
            <person name="Schaberg P.G."/>
            <person name="Yang J."/>
            <person name="Wegrzyn J.L."/>
            <person name="Swenson N.G."/>
        </authorList>
    </citation>
    <scope>NUCLEOTIDE SEQUENCE</scope>
    <source>
        <strain evidence="2">NS2018</strain>
    </source>
</reference>
<evidence type="ECO:0000313" key="3">
    <source>
        <dbReference type="Proteomes" id="UP001168877"/>
    </source>
</evidence>
<dbReference type="Proteomes" id="UP001168877">
    <property type="component" value="Unassembled WGS sequence"/>
</dbReference>
<dbReference type="PANTHER" id="PTHR46412:SF6">
    <property type="entry name" value="TRANSCRIPTION FACTOR BIM2"/>
    <property type="match status" value="1"/>
</dbReference>
<evidence type="ECO:0000313" key="2">
    <source>
        <dbReference type="EMBL" id="KAK0575029.1"/>
    </source>
</evidence>
<protein>
    <submittedName>
        <fullName evidence="2">Uncharacterized protein</fullName>
    </submittedName>
</protein>
<sequence>MLTSTPNPVESDPSRDIACKAMDGHPELATRGIALTMPMQANLSAPVQSDGVLLHPLQRLVSDAQSSECLITSDTMNQQEDLTVEGGTISISSVYSQGQSIIIAKFLIVVLQEFVSLFVLTALAKFLNLLFVDVWKK</sequence>
<dbReference type="GO" id="GO:0003700">
    <property type="term" value="F:DNA-binding transcription factor activity"/>
    <property type="evidence" value="ECO:0007669"/>
    <property type="project" value="InterPro"/>
</dbReference>
<keyword evidence="1" id="KW-1133">Transmembrane helix</keyword>
<evidence type="ECO:0000256" key="1">
    <source>
        <dbReference type="SAM" id="Phobius"/>
    </source>
</evidence>